<dbReference type="EMBL" id="OX596087">
    <property type="protein sequence ID" value="CAI9707168.1"/>
    <property type="molecule type" value="Genomic_DNA"/>
</dbReference>
<evidence type="ECO:0000313" key="2">
    <source>
        <dbReference type="Proteomes" id="UP001162501"/>
    </source>
</evidence>
<sequence length="111" mass="11458">MARARSVAPPLPRAIAPPAPQGPGRGGAGRSRLRLRAPPRLRTAARERRPQRGPVRAGTGWTAAAGAGPRAAGFRGPSGSGRRPVAVFPPARSPLALRRRSGGPAGVWKDP</sequence>
<dbReference type="Proteomes" id="UP001162501">
    <property type="component" value="Chromosome 3"/>
</dbReference>
<accession>A0ACB0F218</accession>
<name>A0ACB0F218_RANTA</name>
<evidence type="ECO:0000313" key="1">
    <source>
        <dbReference type="EMBL" id="CAI9707168.1"/>
    </source>
</evidence>
<proteinExistence type="predicted"/>
<organism evidence="1 2">
    <name type="scientific">Rangifer tarandus platyrhynchus</name>
    <name type="common">Svalbard reindeer</name>
    <dbReference type="NCBI Taxonomy" id="3082113"/>
    <lineage>
        <taxon>Eukaryota</taxon>
        <taxon>Metazoa</taxon>
        <taxon>Chordata</taxon>
        <taxon>Craniata</taxon>
        <taxon>Vertebrata</taxon>
        <taxon>Euteleostomi</taxon>
        <taxon>Mammalia</taxon>
        <taxon>Eutheria</taxon>
        <taxon>Laurasiatheria</taxon>
        <taxon>Artiodactyla</taxon>
        <taxon>Ruminantia</taxon>
        <taxon>Pecora</taxon>
        <taxon>Cervidae</taxon>
        <taxon>Odocoileinae</taxon>
        <taxon>Rangifer</taxon>
    </lineage>
</organism>
<gene>
    <name evidence="1" type="ORF">MRATA1EN3_LOCUS18381</name>
</gene>
<reference evidence="1" key="1">
    <citation type="submission" date="2023-05" db="EMBL/GenBank/DDBJ databases">
        <authorList>
            <consortium name="ELIXIR-Norway"/>
        </authorList>
    </citation>
    <scope>NUCLEOTIDE SEQUENCE</scope>
</reference>
<protein>
    <submittedName>
        <fullName evidence="1">Uncharacterized protein</fullName>
    </submittedName>
</protein>